<evidence type="ECO:0000313" key="1">
    <source>
        <dbReference type="EMBL" id="EMG20752.1"/>
    </source>
</evidence>
<proteinExistence type="predicted"/>
<dbReference type="Proteomes" id="UP000011778">
    <property type="component" value="Unassembled WGS sequence"/>
</dbReference>
<accession>M3IJ97</accession>
<dbReference type="AlphaFoldDB" id="M3IJ97"/>
<sequence length="48" mass="5624">MREKEENFPNILFGLVFSDRYFYDRCFSVGAPFTCGSDRNGLFDFLCV</sequence>
<organism evidence="1 2">
    <name type="scientific">Leptospira interrogans serovar Copenhageni str. LT2050</name>
    <dbReference type="NCBI Taxonomy" id="1001598"/>
    <lineage>
        <taxon>Bacteria</taxon>
        <taxon>Pseudomonadati</taxon>
        <taxon>Spirochaetota</taxon>
        <taxon>Spirochaetia</taxon>
        <taxon>Leptospirales</taxon>
        <taxon>Leptospiraceae</taxon>
        <taxon>Leptospira</taxon>
    </lineage>
</organism>
<gene>
    <name evidence="1" type="ORF">LEP1GSC150_2447</name>
</gene>
<evidence type="ECO:0000313" key="2">
    <source>
        <dbReference type="Proteomes" id="UP000011778"/>
    </source>
</evidence>
<dbReference type="EMBL" id="AFMD02000384">
    <property type="protein sequence ID" value="EMG20752.1"/>
    <property type="molecule type" value="Genomic_DNA"/>
</dbReference>
<protein>
    <submittedName>
        <fullName evidence="1">Uncharacterized protein</fullName>
    </submittedName>
</protein>
<reference evidence="1 2" key="1">
    <citation type="submission" date="2013-02" db="EMBL/GenBank/DDBJ databases">
        <authorList>
            <person name="Harkins D.M."/>
            <person name="Durkin A.S."/>
            <person name="Brinkac L.M."/>
            <person name="Haft D.H."/>
            <person name="Selengut J.D."/>
            <person name="Sanka R."/>
            <person name="DePew J."/>
            <person name="Purushe J."/>
            <person name="Tulsiani S.M."/>
            <person name="Graham G.C."/>
            <person name="Burns M.-A."/>
            <person name="Dohnt M.F."/>
            <person name="Smythe L.D."/>
            <person name="McKay D.B."/>
            <person name="Craig S.B."/>
            <person name="Vinetz J.M."/>
            <person name="Sutton G.G."/>
            <person name="Nierman W.C."/>
            <person name="Fouts D.E."/>
        </authorList>
    </citation>
    <scope>NUCLEOTIDE SEQUENCE [LARGE SCALE GENOMIC DNA]</scope>
    <source>
        <strain evidence="1 2">LT2050</strain>
    </source>
</reference>
<comment type="caution">
    <text evidence="1">The sequence shown here is derived from an EMBL/GenBank/DDBJ whole genome shotgun (WGS) entry which is preliminary data.</text>
</comment>
<name>M3IJ97_LEPIT</name>